<dbReference type="EMBL" id="ARZX01000017">
    <property type="protein sequence ID" value="EWH12805.1"/>
    <property type="molecule type" value="Genomic_DNA"/>
</dbReference>
<gene>
    <name evidence="1" type="ORF">KLA_12514</name>
</gene>
<protein>
    <recommendedName>
        <fullName evidence="3">DUF2851 domain-containing protein</fullName>
    </recommendedName>
</protein>
<organism evidence="1 2">
    <name type="scientific">Cellulophaga geojensis KL-A</name>
    <dbReference type="NCBI Taxonomy" id="1328323"/>
    <lineage>
        <taxon>Bacteria</taxon>
        <taxon>Pseudomonadati</taxon>
        <taxon>Bacteroidota</taxon>
        <taxon>Flavobacteriia</taxon>
        <taxon>Flavobacteriales</taxon>
        <taxon>Flavobacteriaceae</taxon>
        <taxon>Cellulophaga</taxon>
    </lineage>
</organism>
<accession>A0ABN0RLP2</accession>
<dbReference type="Pfam" id="PF11013">
    <property type="entry name" value="DUF2851"/>
    <property type="match status" value="1"/>
</dbReference>
<reference evidence="1 2" key="1">
    <citation type="journal article" date="2014" name="Genome Announc.">
        <title>Draft Genome Sequence of the Carrageenan-Degrading Bacterium Cellulophaga sp. Strain KL-A, Isolated from Decaying Marine Algae.</title>
        <authorList>
            <person name="Shan D."/>
            <person name="Ying J."/>
            <person name="Li X."/>
            <person name="Gao Z."/>
            <person name="Wei G."/>
            <person name="Shao Z."/>
        </authorList>
    </citation>
    <scope>NUCLEOTIDE SEQUENCE [LARGE SCALE GENOMIC DNA]</scope>
    <source>
        <strain evidence="1 2">KL-A</strain>
    </source>
</reference>
<dbReference type="RefSeq" id="WP_034646241.1">
    <property type="nucleotide sequence ID" value="NZ_ARZX01000017.1"/>
</dbReference>
<dbReference type="Proteomes" id="UP000019275">
    <property type="component" value="Unassembled WGS sequence"/>
</dbReference>
<proteinExistence type="predicted"/>
<comment type="caution">
    <text evidence="1">The sequence shown here is derived from an EMBL/GenBank/DDBJ whole genome shotgun (WGS) entry which is preliminary data.</text>
</comment>
<sequence>MREDLLHFIWKYKKLQLKGLQTTKGDAINVVSVGTHNYNEGPDFFSAQLKIGSQLWAGNVEIHINASDWYAHNHEKDKNYENVILHIVWHDDATIFRPDNSEIPTLVLKDYIPANVLANYQQLFLSGKQKFINCEKDITSVDSFLLQNWLDRLYFERLEQKSAVITQLLKESNNNWEHVLFLLLMKSFGSTINGDSFFQLAKNIDFSIFKKVSVKPMQAESLLFGMAGLLNNNDILDAYYNQLKAEYVFLQNKFGFTINDEVSVAFFKLRPTNFPTIRLSQLSALYAEHQALFSKLIKAKTAEEIYGLCTVVASAYWDNHYTFGKQSKQSKKRLTASFINLLIINTILPLRFCYSKYIGKNDDENILEIISSLPEEKNSIIDKFKTQEVAISNAKDSQSILQLYKHYCKKNKCLQCGVGSSLLSRNG</sequence>
<evidence type="ECO:0000313" key="1">
    <source>
        <dbReference type="EMBL" id="EWH12805.1"/>
    </source>
</evidence>
<name>A0ABN0RLP2_9FLAO</name>
<dbReference type="InterPro" id="IPR021272">
    <property type="entry name" value="DUF2851"/>
</dbReference>
<evidence type="ECO:0008006" key="3">
    <source>
        <dbReference type="Google" id="ProtNLM"/>
    </source>
</evidence>
<evidence type="ECO:0000313" key="2">
    <source>
        <dbReference type="Proteomes" id="UP000019275"/>
    </source>
</evidence>
<keyword evidence="2" id="KW-1185">Reference proteome</keyword>